<name>A0AA41W215_PAPNU</name>
<organism evidence="2 3">
    <name type="scientific">Papaver nudicaule</name>
    <name type="common">Iceland poppy</name>
    <dbReference type="NCBI Taxonomy" id="74823"/>
    <lineage>
        <taxon>Eukaryota</taxon>
        <taxon>Viridiplantae</taxon>
        <taxon>Streptophyta</taxon>
        <taxon>Embryophyta</taxon>
        <taxon>Tracheophyta</taxon>
        <taxon>Spermatophyta</taxon>
        <taxon>Magnoliopsida</taxon>
        <taxon>Ranunculales</taxon>
        <taxon>Papaveraceae</taxon>
        <taxon>Papaveroideae</taxon>
        <taxon>Papaver</taxon>
    </lineage>
</organism>
<gene>
    <name evidence="2" type="ORF">MKW94_020120</name>
</gene>
<evidence type="ECO:0000313" key="3">
    <source>
        <dbReference type="Proteomes" id="UP001177140"/>
    </source>
</evidence>
<protein>
    <submittedName>
        <fullName evidence="2">Uncharacterized protein</fullName>
    </submittedName>
</protein>
<proteinExistence type="predicted"/>
<keyword evidence="3" id="KW-1185">Reference proteome</keyword>
<feature type="coiled-coil region" evidence="1">
    <location>
        <begin position="227"/>
        <end position="254"/>
    </location>
</feature>
<sequence length="262" mass="30625">MSWYTNPKLFLYCHGSTRSFHICRIVQKYNVPLFSDDFKNGEKLDFSRHLSLGCNKESDYDALRSWLDETAPITKYVNCQGLVVHWDYRNTVGTWSRVEEDDSIFYSVTGITNPSDTRLAEKKADKKKISELDEDISSLKNIVTYLHDQLKQEKFDRQAQVSYLTAKLEEFRGAGGGTWSRVEEHDSIFYGLPGIKYPFDTVLSLWAEKQKNSISREKMIRKMIKLVEENSLLKKKLDNEVTNLQEQLNKEKKDKTLSKHRF</sequence>
<evidence type="ECO:0000256" key="1">
    <source>
        <dbReference type="SAM" id="Coils"/>
    </source>
</evidence>
<dbReference type="AlphaFoldDB" id="A0AA41W215"/>
<dbReference type="EMBL" id="JAJJMA010341885">
    <property type="protein sequence ID" value="MCL7051740.1"/>
    <property type="molecule type" value="Genomic_DNA"/>
</dbReference>
<dbReference type="Proteomes" id="UP001177140">
    <property type="component" value="Unassembled WGS sequence"/>
</dbReference>
<accession>A0AA41W215</accession>
<comment type="caution">
    <text evidence="2">The sequence shown here is derived from an EMBL/GenBank/DDBJ whole genome shotgun (WGS) entry which is preliminary data.</text>
</comment>
<reference evidence="2" key="1">
    <citation type="submission" date="2022-03" db="EMBL/GenBank/DDBJ databases">
        <title>A functionally conserved STORR gene fusion in Papaver species that diverged 16.8 million years ago.</title>
        <authorList>
            <person name="Catania T."/>
        </authorList>
    </citation>
    <scope>NUCLEOTIDE SEQUENCE</scope>
    <source>
        <strain evidence="2">S-191538</strain>
    </source>
</reference>
<evidence type="ECO:0000313" key="2">
    <source>
        <dbReference type="EMBL" id="MCL7051740.1"/>
    </source>
</evidence>
<keyword evidence="1" id="KW-0175">Coiled coil</keyword>